<evidence type="ECO:0000313" key="1">
    <source>
        <dbReference type="EMBL" id="KJE76764.1"/>
    </source>
</evidence>
<name>A0A0D8FV07_9ACTN</name>
<protein>
    <submittedName>
        <fullName evidence="1">Uncharacterized protein</fullName>
    </submittedName>
</protein>
<accession>A0A0D8FV07</accession>
<gene>
    <name evidence="1" type="ORF">FEAC_14100</name>
</gene>
<dbReference type="Proteomes" id="UP000032336">
    <property type="component" value="Unassembled WGS sequence"/>
</dbReference>
<proteinExistence type="predicted"/>
<organism evidence="1 2">
    <name type="scientific">Ferrimicrobium acidiphilum DSM 19497</name>
    <dbReference type="NCBI Taxonomy" id="1121877"/>
    <lineage>
        <taxon>Bacteria</taxon>
        <taxon>Bacillati</taxon>
        <taxon>Actinomycetota</taxon>
        <taxon>Acidimicrobiia</taxon>
        <taxon>Acidimicrobiales</taxon>
        <taxon>Acidimicrobiaceae</taxon>
        <taxon>Ferrimicrobium</taxon>
    </lineage>
</organism>
<reference evidence="1 2" key="1">
    <citation type="submission" date="2015-01" db="EMBL/GenBank/DDBJ databases">
        <title>Draft genome of the acidophilic iron oxidizer Ferrimicrobium acidiphilum strain T23.</title>
        <authorList>
            <person name="Poehlein A."/>
            <person name="Eisen S."/>
            <person name="Schloemann M."/>
            <person name="Johnson B.D."/>
            <person name="Daniel R."/>
            <person name="Muehling M."/>
        </authorList>
    </citation>
    <scope>NUCLEOTIDE SEQUENCE [LARGE SCALE GENOMIC DNA]</scope>
    <source>
        <strain evidence="1 2">T23</strain>
    </source>
</reference>
<keyword evidence="2" id="KW-1185">Reference proteome</keyword>
<dbReference type="EMBL" id="JXUW01000011">
    <property type="protein sequence ID" value="KJE76764.1"/>
    <property type="molecule type" value="Genomic_DNA"/>
</dbReference>
<evidence type="ECO:0000313" key="2">
    <source>
        <dbReference type="Proteomes" id="UP000032336"/>
    </source>
</evidence>
<dbReference type="AlphaFoldDB" id="A0A0D8FV07"/>
<sequence length="102" mass="11237">MVSMGVFLWSRGAEYALVGGPNGWKSVTHIDECLFESRGSGLGCKVCGRNFVRFWVFGVRSGVGHRLGSGWGQRLGIGVRACFGWDFRCFDVALRLFVCSPL</sequence>
<comment type="caution">
    <text evidence="1">The sequence shown here is derived from an EMBL/GenBank/DDBJ whole genome shotgun (WGS) entry which is preliminary data.</text>
</comment>